<dbReference type="EMBL" id="OX596100">
    <property type="protein sequence ID" value="CAI9696155.1"/>
    <property type="molecule type" value="Genomic_DNA"/>
</dbReference>
<proteinExistence type="predicted"/>
<dbReference type="Proteomes" id="UP001162501">
    <property type="component" value="Chromosome 16"/>
</dbReference>
<gene>
    <name evidence="1" type="ORF">MRATA1EN3_LOCUS7368</name>
</gene>
<sequence length="121" mass="12735">MGRGLGLLLLEFLVDEGPGVCTLCPPSPDQEIPTVAFVFKAAGHRSIFPPEAHSLQAQRGTPSHPAQAGGRSGLPPGCREARPTEAQRTGELHPLPGRKGVCPLRACRTFRGAAPLRVLLG</sequence>
<reference evidence="1" key="1">
    <citation type="submission" date="2023-05" db="EMBL/GenBank/DDBJ databases">
        <authorList>
            <consortium name="ELIXIR-Norway"/>
        </authorList>
    </citation>
    <scope>NUCLEOTIDE SEQUENCE</scope>
</reference>
<evidence type="ECO:0000313" key="2">
    <source>
        <dbReference type="Proteomes" id="UP001162501"/>
    </source>
</evidence>
<organism evidence="1 2">
    <name type="scientific">Rangifer tarandus platyrhynchus</name>
    <name type="common">Svalbard reindeer</name>
    <dbReference type="NCBI Taxonomy" id="3082113"/>
    <lineage>
        <taxon>Eukaryota</taxon>
        <taxon>Metazoa</taxon>
        <taxon>Chordata</taxon>
        <taxon>Craniata</taxon>
        <taxon>Vertebrata</taxon>
        <taxon>Euteleostomi</taxon>
        <taxon>Mammalia</taxon>
        <taxon>Eutheria</taxon>
        <taxon>Laurasiatheria</taxon>
        <taxon>Artiodactyla</taxon>
        <taxon>Ruminantia</taxon>
        <taxon>Pecora</taxon>
        <taxon>Cervidae</taxon>
        <taxon>Odocoileinae</taxon>
        <taxon>Rangifer</taxon>
    </lineage>
</organism>
<name>A0ACB0E6K0_RANTA</name>
<accession>A0ACB0E6K0</accession>
<protein>
    <submittedName>
        <fullName evidence="1">Uncharacterized protein</fullName>
    </submittedName>
</protein>
<evidence type="ECO:0000313" key="1">
    <source>
        <dbReference type="EMBL" id="CAI9696155.1"/>
    </source>
</evidence>